<keyword evidence="3" id="KW-1185">Reference proteome</keyword>
<gene>
    <name evidence="2" type="ORF">B0J11DRAFT_570954</name>
</gene>
<comment type="caution">
    <text evidence="2">The sequence shown here is derived from an EMBL/GenBank/DDBJ whole genome shotgun (WGS) entry which is preliminary data.</text>
</comment>
<evidence type="ECO:0000256" key="1">
    <source>
        <dbReference type="SAM" id="MobiDB-lite"/>
    </source>
</evidence>
<dbReference type="Proteomes" id="UP000700596">
    <property type="component" value="Unassembled WGS sequence"/>
</dbReference>
<feature type="region of interest" description="Disordered" evidence="1">
    <location>
        <begin position="1207"/>
        <end position="1235"/>
    </location>
</feature>
<protein>
    <submittedName>
        <fullName evidence="2">Uncharacterized protein</fullName>
    </submittedName>
</protein>
<evidence type="ECO:0000313" key="3">
    <source>
        <dbReference type="Proteomes" id="UP000700596"/>
    </source>
</evidence>
<sequence length="1235" mass="138045">MVQWVILTLSCIDVIDLIPTDIMNGLLLSTTVDRAGIHVNKRIPISLSLGKKSIFSKKSSSEEWHDQVEFTAGIFRPADAKFPWPLVQKHTDTYIKRKGKLSQPEVDLRLSTLIEDHEARDVAVAACAHLMSPASVRASLNVGLDVAPASFYGLNTYLQCLIAANKANARAISDLEAIWATLLLPNTIPGPGAAKRYLEGVCTILGASAVPHMDIPPDFAILARRAFEEYASQLEGLKLRCQWVLAHSSVAWMAKLQLETQPTGSNGQKLPVALLDTHFPNWRIWSNWRPNLERIKMLDGMPSDRRGILDEMLALEGPDFITGEKPTLRAGLIAQYGAAKPNVSFGTLVFTVPKCTRDELKELLDSLVVALERAINGGDKNFKFFGELTLVRPITVNGLQIIEAVSAIPEIPTCCIHKVVLDIWNSRDSIGGKHITSLLHLITTLDLPEGDILRKTLLKDWLLCGIEKCIQECQKAVRNHIENGLEWTHLAAELHTFLMVVKASNCFKLLRTPLRKHLENLPPADIFQSVIDIHAVAAGEQALDTSPRSKLLKDSIEAYMIDQLIEKGPNSSPSRQILDALLGIWKSGKDIERQKLAIAVCRVPNMTHFFRCCCISQIPQLPMQVVKSLHEHMNTPRIHKDLSCLKLTDILANSNDRDFVQCWKIVLYNIIEEVSDTILEYSLDHLKESEWFHWTLNLHALFLNTIMNSKISPRRILQRQFHQMVEQLSEFIPTLARLQEKVSDNFLSYQSIIIGCPEPVWITNLLPLLRALRVAQEQPAEQLMHGIVGRLTKDFKNAFKISQCIQALLDITPEGFSACERILESHEEKDVPTSVQEVALAGWFLDDDMTEGDKAALKALAVTLDLRAFEDGIPNEYWYLLSSARHYYEEQEKKVLAEADRLDDIKIALKKRDPVGTAILLQQLGVEDVHPLDEEMGTLPPGILDVVERRGENGFEISFPLTSFTDLDRAALGLGTSKTLLVRVFVDYTCEMPAAFCAHMDDDDQSQDIDAVHTPWVCLDDTKDPEAAYCGKVTTAFTWQLNRHLHRHLKVGTITIASLHTFITNNIRALAHSCLICGANHDAPSIRLRRSTPCTLPSCNLLFNTIPIEIRIPELRTDIFAVDLILTTVYAAAMSNRHELLPGCPITTNAGVTAILNALPVLSILRDAMHPSAILRTYHPSAEQLLTWACTHFRGFVTSATGRAKIPGFPRRPSPAHRRRARSGNLHGRRAVDVV</sequence>
<dbReference type="EMBL" id="JAGMWT010000013">
    <property type="protein sequence ID" value="KAH7117739.1"/>
    <property type="molecule type" value="Genomic_DNA"/>
</dbReference>
<name>A0A9P9IFD9_9PLEO</name>
<dbReference type="OrthoDB" id="109543at2759"/>
<proteinExistence type="predicted"/>
<accession>A0A9P9IFD9</accession>
<dbReference type="AlphaFoldDB" id="A0A9P9IFD9"/>
<evidence type="ECO:0000313" key="2">
    <source>
        <dbReference type="EMBL" id="KAH7117739.1"/>
    </source>
</evidence>
<organism evidence="2 3">
    <name type="scientific">Dendryphion nanum</name>
    <dbReference type="NCBI Taxonomy" id="256645"/>
    <lineage>
        <taxon>Eukaryota</taxon>
        <taxon>Fungi</taxon>
        <taxon>Dikarya</taxon>
        <taxon>Ascomycota</taxon>
        <taxon>Pezizomycotina</taxon>
        <taxon>Dothideomycetes</taxon>
        <taxon>Pleosporomycetidae</taxon>
        <taxon>Pleosporales</taxon>
        <taxon>Torulaceae</taxon>
        <taxon>Dendryphion</taxon>
    </lineage>
</organism>
<reference evidence="2" key="1">
    <citation type="journal article" date="2021" name="Nat. Commun.">
        <title>Genetic determinants of endophytism in the Arabidopsis root mycobiome.</title>
        <authorList>
            <person name="Mesny F."/>
            <person name="Miyauchi S."/>
            <person name="Thiergart T."/>
            <person name="Pickel B."/>
            <person name="Atanasova L."/>
            <person name="Karlsson M."/>
            <person name="Huettel B."/>
            <person name="Barry K.W."/>
            <person name="Haridas S."/>
            <person name="Chen C."/>
            <person name="Bauer D."/>
            <person name="Andreopoulos W."/>
            <person name="Pangilinan J."/>
            <person name="LaButti K."/>
            <person name="Riley R."/>
            <person name="Lipzen A."/>
            <person name="Clum A."/>
            <person name="Drula E."/>
            <person name="Henrissat B."/>
            <person name="Kohler A."/>
            <person name="Grigoriev I.V."/>
            <person name="Martin F.M."/>
            <person name="Hacquard S."/>
        </authorList>
    </citation>
    <scope>NUCLEOTIDE SEQUENCE</scope>
    <source>
        <strain evidence="2">MPI-CAGE-CH-0243</strain>
    </source>
</reference>